<dbReference type="Gene3D" id="1.10.10.10">
    <property type="entry name" value="Winged helix-like DNA-binding domain superfamily/Winged helix DNA-binding domain"/>
    <property type="match status" value="1"/>
</dbReference>
<organism evidence="9 10">
    <name type="scientific">Faecalibacillus faecis</name>
    <dbReference type="NCBI Taxonomy" id="1982628"/>
    <lineage>
        <taxon>Bacteria</taxon>
        <taxon>Bacillati</taxon>
        <taxon>Bacillota</taxon>
        <taxon>Erysipelotrichia</taxon>
        <taxon>Erysipelotrichales</taxon>
        <taxon>Coprobacillaceae</taxon>
        <taxon>Faecalibacillus</taxon>
    </lineage>
</organism>
<sequence length="217" mass="25775">MLFKINIIDDEKNLNDLVRTYLEKEGYSVCSFYTYDEALLHKDDDVHLWLIDIMLDKASGFELFNEIKASKPKMPIIFMSARDQEFDRIIGLEKGSDDYITKPFNIKEVILRINNLLKRAYDNPSKIQIDGYDVDLEKRRVFYHNNEVILTTKEYDLLVYFLNNKGLAISREQVLSKVWDENYFGSDRVVDDTLRRLRKKMPEINIRTIYGFGYRLD</sequence>
<dbReference type="Pfam" id="PF00072">
    <property type="entry name" value="Response_reg"/>
    <property type="match status" value="1"/>
</dbReference>
<keyword evidence="10" id="KW-1185">Reference proteome</keyword>
<keyword evidence="3" id="KW-0804">Transcription</keyword>
<evidence type="ECO:0000313" key="9">
    <source>
        <dbReference type="EMBL" id="PST40383.1"/>
    </source>
</evidence>
<evidence type="ECO:0000313" key="10">
    <source>
        <dbReference type="Proteomes" id="UP000241201"/>
    </source>
</evidence>
<dbReference type="EMBL" id="JAJDKZ010000015">
    <property type="protein sequence ID" value="MCB8610305.1"/>
    <property type="molecule type" value="Genomic_DNA"/>
</dbReference>
<name>A0A2T3FYR1_9FIRM</name>
<evidence type="ECO:0000259" key="6">
    <source>
        <dbReference type="PROSITE" id="PS50110"/>
    </source>
</evidence>
<dbReference type="Gene3D" id="3.40.50.2300">
    <property type="match status" value="1"/>
</dbReference>
<evidence type="ECO:0000256" key="2">
    <source>
        <dbReference type="ARBA" id="ARBA00023125"/>
    </source>
</evidence>
<reference evidence="10" key="1">
    <citation type="submission" date="2018-03" db="EMBL/GenBank/DDBJ databases">
        <title>Lachnoclostridium SNUG30370 gen.nov., sp.nov., isolated from human faeces.</title>
        <authorList>
            <person name="Seo B."/>
            <person name="Jeon K."/>
            <person name="Ko G."/>
        </authorList>
    </citation>
    <scope>NUCLEOTIDE SEQUENCE [LARGE SCALE GENOMIC DNA]</scope>
    <source>
        <strain evidence="10">SNUG30370</strain>
    </source>
</reference>
<dbReference type="InterPro" id="IPR001789">
    <property type="entry name" value="Sig_transdc_resp-reg_receiver"/>
</dbReference>
<evidence type="ECO:0000259" key="7">
    <source>
        <dbReference type="PROSITE" id="PS51755"/>
    </source>
</evidence>
<dbReference type="RefSeq" id="WP_048924441.1">
    <property type="nucleotide sequence ID" value="NZ_DAWBWI010000142.1"/>
</dbReference>
<dbReference type="Proteomes" id="UP000241201">
    <property type="component" value="Unassembled WGS sequence"/>
</dbReference>
<dbReference type="GO" id="GO:0000156">
    <property type="term" value="F:phosphorelay response regulator activity"/>
    <property type="evidence" value="ECO:0007669"/>
    <property type="project" value="TreeGrafter"/>
</dbReference>
<dbReference type="GO" id="GO:0000976">
    <property type="term" value="F:transcription cis-regulatory region binding"/>
    <property type="evidence" value="ECO:0007669"/>
    <property type="project" value="TreeGrafter"/>
</dbReference>
<protein>
    <submittedName>
        <fullName evidence="9">DNA-binding response regulator</fullName>
    </submittedName>
    <submittedName>
        <fullName evidence="8">Response regulator transcription factor</fullName>
    </submittedName>
</protein>
<dbReference type="InterPro" id="IPR016032">
    <property type="entry name" value="Sig_transdc_resp-reg_C-effctor"/>
</dbReference>
<gene>
    <name evidence="9" type="ORF">C7U55_07160</name>
    <name evidence="8" type="ORF">LJD69_06830</name>
</gene>
<keyword evidence="2 5" id="KW-0238">DNA-binding</keyword>
<accession>A0A2T3FYR1</accession>
<dbReference type="GO" id="GO:0006355">
    <property type="term" value="P:regulation of DNA-templated transcription"/>
    <property type="evidence" value="ECO:0007669"/>
    <property type="project" value="InterPro"/>
</dbReference>
<dbReference type="InterPro" id="IPR001867">
    <property type="entry name" value="OmpR/PhoB-type_DNA-bd"/>
</dbReference>
<comment type="caution">
    <text evidence="9">The sequence shown here is derived from an EMBL/GenBank/DDBJ whole genome shotgun (WGS) entry which is preliminary data.</text>
</comment>
<dbReference type="PANTHER" id="PTHR48111">
    <property type="entry name" value="REGULATOR OF RPOS"/>
    <property type="match status" value="1"/>
</dbReference>
<reference evidence="8" key="3">
    <citation type="submission" date="2021-10" db="EMBL/GenBank/DDBJ databases">
        <title>Collection of gut derived symbiotic bacterial strains cultured from healthy donors.</title>
        <authorList>
            <person name="Lin H."/>
            <person name="Littmann E."/>
            <person name="Kohout C."/>
            <person name="Pamer E.G."/>
        </authorList>
    </citation>
    <scope>NUCLEOTIDE SEQUENCE</scope>
    <source>
        <strain evidence="8">DFI.4.48</strain>
    </source>
</reference>
<dbReference type="GO" id="GO:0005829">
    <property type="term" value="C:cytosol"/>
    <property type="evidence" value="ECO:0007669"/>
    <property type="project" value="TreeGrafter"/>
</dbReference>
<dbReference type="CDD" id="cd17574">
    <property type="entry name" value="REC_OmpR"/>
    <property type="match status" value="1"/>
</dbReference>
<dbReference type="GO" id="GO:0032993">
    <property type="term" value="C:protein-DNA complex"/>
    <property type="evidence" value="ECO:0007669"/>
    <property type="project" value="TreeGrafter"/>
</dbReference>
<evidence type="ECO:0000256" key="5">
    <source>
        <dbReference type="PROSITE-ProRule" id="PRU01091"/>
    </source>
</evidence>
<feature type="domain" description="OmpR/PhoB-type" evidence="7">
    <location>
        <begin position="124"/>
        <end position="217"/>
    </location>
</feature>
<dbReference type="EMBL" id="PYLP01000007">
    <property type="protein sequence ID" value="PST40383.1"/>
    <property type="molecule type" value="Genomic_DNA"/>
</dbReference>
<dbReference type="GeneID" id="77470864"/>
<dbReference type="SUPFAM" id="SSF52172">
    <property type="entry name" value="CheY-like"/>
    <property type="match status" value="1"/>
</dbReference>
<dbReference type="SMART" id="SM00862">
    <property type="entry name" value="Trans_reg_C"/>
    <property type="match status" value="1"/>
</dbReference>
<dbReference type="PROSITE" id="PS50110">
    <property type="entry name" value="RESPONSE_REGULATORY"/>
    <property type="match status" value="1"/>
</dbReference>
<evidence type="ECO:0000313" key="8">
    <source>
        <dbReference type="EMBL" id="MCB8610305.1"/>
    </source>
</evidence>
<dbReference type="CDD" id="cd00383">
    <property type="entry name" value="trans_reg_C"/>
    <property type="match status" value="1"/>
</dbReference>
<feature type="DNA-binding region" description="OmpR/PhoB-type" evidence="5">
    <location>
        <begin position="124"/>
        <end position="217"/>
    </location>
</feature>
<dbReference type="Proteomes" id="UP001198439">
    <property type="component" value="Unassembled WGS sequence"/>
</dbReference>
<dbReference type="InterPro" id="IPR039420">
    <property type="entry name" value="WalR-like"/>
</dbReference>
<proteinExistence type="predicted"/>
<dbReference type="Gene3D" id="6.10.250.690">
    <property type="match status" value="1"/>
</dbReference>
<reference evidence="9" key="2">
    <citation type="journal article" date="2019" name="Int. J. Syst. Evol. Microbiol.">
        <title>Faecalibacillus intestinalis gen. nov., sp. nov. and Faecalibacillus faecis sp. nov., isolated from human faeces.</title>
        <authorList>
            <person name="Seo B."/>
            <person name="Jeon K."/>
            <person name="Baek I."/>
            <person name="Lee Y.M."/>
            <person name="Baek K."/>
            <person name="Ko G."/>
        </authorList>
    </citation>
    <scope>NUCLEOTIDE SEQUENCE</scope>
    <source>
        <strain evidence="9">SNUG30370</strain>
    </source>
</reference>
<dbReference type="AlphaFoldDB" id="A0A2T3FYR1"/>
<dbReference type="PROSITE" id="PS51755">
    <property type="entry name" value="OMPR_PHOB"/>
    <property type="match status" value="1"/>
</dbReference>
<evidence type="ECO:0000256" key="3">
    <source>
        <dbReference type="ARBA" id="ARBA00023163"/>
    </source>
</evidence>
<feature type="modified residue" description="4-aspartylphosphate" evidence="4">
    <location>
        <position position="52"/>
    </location>
</feature>
<dbReference type="PANTHER" id="PTHR48111:SF24">
    <property type="entry name" value="TRANSCRIPTIONAL REGULATORY PROTEIN CSSR"/>
    <property type="match status" value="1"/>
</dbReference>
<dbReference type="Pfam" id="PF00486">
    <property type="entry name" value="Trans_reg_C"/>
    <property type="match status" value="1"/>
</dbReference>
<dbReference type="InterPro" id="IPR036388">
    <property type="entry name" value="WH-like_DNA-bd_sf"/>
</dbReference>
<dbReference type="SMART" id="SM00448">
    <property type="entry name" value="REC"/>
    <property type="match status" value="1"/>
</dbReference>
<feature type="domain" description="Response regulatory" evidence="6">
    <location>
        <begin position="4"/>
        <end position="117"/>
    </location>
</feature>
<keyword evidence="4" id="KW-0597">Phosphoprotein</keyword>
<dbReference type="InterPro" id="IPR011006">
    <property type="entry name" value="CheY-like_superfamily"/>
</dbReference>
<dbReference type="SUPFAM" id="SSF46894">
    <property type="entry name" value="C-terminal effector domain of the bipartite response regulators"/>
    <property type="match status" value="1"/>
</dbReference>
<keyword evidence="1" id="KW-0805">Transcription regulation</keyword>
<evidence type="ECO:0000256" key="4">
    <source>
        <dbReference type="PROSITE-ProRule" id="PRU00169"/>
    </source>
</evidence>
<evidence type="ECO:0000256" key="1">
    <source>
        <dbReference type="ARBA" id="ARBA00023015"/>
    </source>
</evidence>